<dbReference type="PANTHER" id="PTHR30572">
    <property type="entry name" value="MEMBRANE COMPONENT OF TRANSPORTER-RELATED"/>
    <property type="match status" value="1"/>
</dbReference>
<comment type="caution">
    <text evidence="9">The sequence shown here is derived from an EMBL/GenBank/DDBJ whole genome shotgun (WGS) entry which is preliminary data.</text>
</comment>
<feature type="transmembrane region" description="Helical" evidence="7">
    <location>
        <begin position="775"/>
        <end position="801"/>
    </location>
</feature>
<dbReference type="Proteomes" id="UP000316628">
    <property type="component" value="Unassembled WGS sequence"/>
</dbReference>
<dbReference type="GO" id="GO:0022857">
    <property type="term" value="F:transmembrane transporter activity"/>
    <property type="evidence" value="ECO:0007669"/>
    <property type="project" value="TreeGrafter"/>
</dbReference>
<feature type="transmembrane region" description="Helical" evidence="7">
    <location>
        <begin position="740"/>
        <end position="763"/>
    </location>
</feature>
<evidence type="ECO:0000256" key="3">
    <source>
        <dbReference type="ARBA" id="ARBA00022692"/>
    </source>
</evidence>
<dbReference type="PANTHER" id="PTHR30572:SF4">
    <property type="entry name" value="ABC TRANSPORTER PERMEASE YTRF"/>
    <property type="match status" value="1"/>
</dbReference>
<feature type="transmembrane region" description="Helical" evidence="7">
    <location>
        <begin position="385"/>
        <end position="406"/>
    </location>
</feature>
<dbReference type="AlphaFoldDB" id="A0A543JPT9"/>
<evidence type="ECO:0000256" key="6">
    <source>
        <dbReference type="ARBA" id="ARBA00038076"/>
    </source>
</evidence>
<comment type="similarity">
    <text evidence="6">Belongs to the ABC-4 integral membrane protein family.</text>
</comment>
<dbReference type="PROSITE" id="PS51257">
    <property type="entry name" value="PROKAR_LIPOPROTEIN"/>
    <property type="match status" value="1"/>
</dbReference>
<evidence type="ECO:0000256" key="1">
    <source>
        <dbReference type="ARBA" id="ARBA00004651"/>
    </source>
</evidence>
<keyword evidence="5 7" id="KW-0472">Membrane</keyword>
<name>A0A543JPT9_9PSEU</name>
<feature type="transmembrane region" description="Helical" evidence="7">
    <location>
        <begin position="336"/>
        <end position="357"/>
    </location>
</feature>
<evidence type="ECO:0000256" key="5">
    <source>
        <dbReference type="ARBA" id="ARBA00023136"/>
    </source>
</evidence>
<feature type="domain" description="ABC3 transporter permease C-terminal" evidence="8">
    <location>
        <begin position="245"/>
        <end position="359"/>
    </location>
</feature>
<evidence type="ECO:0000256" key="7">
    <source>
        <dbReference type="SAM" id="Phobius"/>
    </source>
</evidence>
<keyword evidence="2" id="KW-1003">Cell membrane</keyword>
<keyword evidence="4 7" id="KW-1133">Transmembrane helix</keyword>
<feature type="transmembrane region" description="Helical" evidence="7">
    <location>
        <begin position="465"/>
        <end position="487"/>
    </location>
</feature>
<feature type="domain" description="ABC3 transporter permease C-terminal" evidence="8">
    <location>
        <begin position="690"/>
        <end position="805"/>
    </location>
</feature>
<dbReference type="EMBL" id="VFPP01000001">
    <property type="protein sequence ID" value="TQM84846.1"/>
    <property type="molecule type" value="Genomic_DNA"/>
</dbReference>
<proteinExistence type="inferred from homology"/>
<dbReference type="InterPro" id="IPR003838">
    <property type="entry name" value="ABC3_permease_C"/>
</dbReference>
<comment type="subcellular location">
    <subcellularLocation>
        <location evidence="1">Cell membrane</location>
        <topology evidence="1">Multi-pass membrane protein</topology>
    </subcellularLocation>
</comment>
<organism evidence="9 10">
    <name type="scientific">Saccharothrix saharensis</name>
    <dbReference type="NCBI Taxonomy" id="571190"/>
    <lineage>
        <taxon>Bacteria</taxon>
        <taxon>Bacillati</taxon>
        <taxon>Actinomycetota</taxon>
        <taxon>Actinomycetes</taxon>
        <taxon>Pseudonocardiales</taxon>
        <taxon>Pseudonocardiaceae</taxon>
        <taxon>Saccharothrix</taxon>
    </lineage>
</organism>
<sequence>MMLRLALRTLRHRIGGFAASFIALFLGAAIVMACGGLMETGIRDAVPPQRLAAAPLVVTGDPSYLERSPVDAALAAKAADVDGVAEVVPDVAFPVTLPDGAEATGHTWSGARLAPYSVDSGRAPQGPGEVVVDANSGVGLGGTVALRIGSKTADYRVVGVAKAPVDAKAVFFADDEARRLYAKPGKVDLIGVLLEPGATADGVRDALTAAVADRDVAVLAGDERGRAEFPDTQGGGEAIITLSAVFGGLAIMVAMFVVAGTLGLSVQQRHREMALLRAIGTTPGQLRRLVLGETAFVAVLATALGWPVSGYLGEWLLGQLAGAGVAPRQMAYRQGWVPVVAGVGISLLSALVAAFVAGRGAAVARPTEALTAASLQTRWFSVPRLVFALLCLGGGTALSIITALVMDGPVAASTAGPTAMLWASGIALLSPGAARVLIAVLRWPVRAFSGLSGYLAVLNTRARRVRVAGAITPVMLATGLATALIYLQTTQAGAASGAFAESLRADAVVTSSTGGVPLEVVDEIRALPGVEAASAVVDTEAYFPHHGDGDDEITVLGVTPDGVTRTMGVDVTSGSLDDLRGESVALPTGWAEELGAAVGDSVRMRLGDGAEVDLEVAAVHTGSFDAALMPAELVVAHTTGGQASQVLVKGPESALAPLAERHPELEVADREQALAAGGGGEQTGAWVNYLLVGMILAYTVISLVNTLVIATGERRREFALQRLIGATHGQILRMVGMESVVISLGGVLLGAIVSLVTLVPFAIALNGTYWPQGPIGIYLVVVGSATGLTLLSTVLSTAYVLRTPPVEAAAALD</sequence>
<evidence type="ECO:0000259" key="8">
    <source>
        <dbReference type="Pfam" id="PF02687"/>
    </source>
</evidence>
<reference evidence="9 10" key="1">
    <citation type="submission" date="2019-06" db="EMBL/GenBank/DDBJ databases">
        <title>Sequencing the genomes of 1000 actinobacteria strains.</title>
        <authorList>
            <person name="Klenk H.-P."/>
        </authorList>
    </citation>
    <scope>NUCLEOTIDE SEQUENCE [LARGE SCALE GENOMIC DNA]</scope>
    <source>
        <strain evidence="9 10">DSM 45456</strain>
    </source>
</reference>
<dbReference type="GO" id="GO:0005886">
    <property type="term" value="C:plasma membrane"/>
    <property type="evidence" value="ECO:0007669"/>
    <property type="project" value="UniProtKB-SubCell"/>
</dbReference>
<gene>
    <name evidence="9" type="ORF">FHX81_7306</name>
</gene>
<feature type="transmembrane region" description="Helical" evidence="7">
    <location>
        <begin position="286"/>
        <end position="306"/>
    </location>
</feature>
<dbReference type="Pfam" id="PF02687">
    <property type="entry name" value="FtsX"/>
    <property type="match status" value="2"/>
</dbReference>
<evidence type="ECO:0000313" key="10">
    <source>
        <dbReference type="Proteomes" id="UP000316628"/>
    </source>
</evidence>
<evidence type="ECO:0000256" key="4">
    <source>
        <dbReference type="ARBA" id="ARBA00022989"/>
    </source>
</evidence>
<evidence type="ECO:0000313" key="9">
    <source>
        <dbReference type="EMBL" id="TQM84846.1"/>
    </source>
</evidence>
<feature type="transmembrane region" description="Helical" evidence="7">
    <location>
        <begin position="686"/>
        <end position="710"/>
    </location>
</feature>
<feature type="transmembrane region" description="Helical" evidence="7">
    <location>
        <begin position="426"/>
        <end position="445"/>
    </location>
</feature>
<keyword evidence="10" id="KW-1185">Reference proteome</keyword>
<dbReference type="InterPro" id="IPR050250">
    <property type="entry name" value="Macrolide_Exporter_MacB"/>
</dbReference>
<keyword evidence="3 7" id="KW-0812">Transmembrane</keyword>
<evidence type="ECO:0000256" key="2">
    <source>
        <dbReference type="ARBA" id="ARBA00022475"/>
    </source>
</evidence>
<feature type="transmembrane region" description="Helical" evidence="7">
    <location>
        <begin position="239"/>
        <end position="265"/>
    </location>
</feature>
<accession>A0A543JPT9</accession>
<protein>
    <submittedName>
        <fullName evidence="9">Putative ABC transport system permease protein</fullName>
    </submittedName>
</protein>